<protein>
    <submittedName>
        <fullName evidence="1">Uncharacterized protein</fullName>
    </submittedName>
</protein>
<evidence type="ECO:0000313" key="1">
    <source>
        <dbReference type="EMBL" id="KAI0095143.1"/>
    </source>
</evidence>
<comment type="caution">
    <text evidence="1">The sequence shown here is derived from an EMBL/GenBank/DDBJ whole genome shotgun (WGS) entry which is preliminary data.</text>
</comment>
<keyword evidence="2" id="KW-1185">Reference proteome</keyword>
<name>A0ACB8ULC4_9APHY</name>
<dbReference type="Proteomes" id="UP001055072">
    <property type="component" value="Unassembled WGS sequence"/>
</dbReference>
<dbReference type="EMBL" id="MU274900">
    <property type="protein sequence ID" value="KAI0095143.1"/>
    <property type="molecule type" value="Genomic_DNA"/>
</dbReference>
<evidence type="ECO:0000313" key="2">
    <source>
        <dbReference type="Proteomes" id="UP001055072"/>
    </source>
</evidence>
<accession>A0ACB8ULC4</accession>
<gene>
    <name evidence="1" type="ORF">BDY19DRAFT_1044746</name>
</gene>
<proteinExistence type="predicted"/>
<organism evidence="1 2">
    <name type="scientific">Irpex rosettiformis</name>
    <dbReference type="NCBI Taxonomy" id="378272"/>
    <lineage>
        <taxon>Eukaryota</taxon>
        <taxon>Fungi</taxon>
        <taxon>Dikarya</taxon>
        <taxon>Basidiomycota</taxon>
        <taxon>Agaricomycotina</taxon>
        <taxon>Agaricomycetes</taxon>
        <taxon>Polyporales</taxon>
        <taxon>Irpicaceae</taxon>
        <taxon>Irpex</taxon>
    </lineage>
</organism>
<reference evidence="1" key="1">
    <citation type="journal article" date="2021" name="Environ. Microbiol.">
        <title>Gene family expansions and transcriptome signatures uncover fungal adaptations to wood decay.</title>
        <authorList>
            <person name="Hage H."/>
            <person name="Miyauchi S."/>
            <person name="Viragh M."/>
            <person name="Drula E."/>
            <person name="Min B."/>
            <person name="Chaduli D."/>
            <person name="Navarro D."/>
            <person name="Favel A."/>
            <person name="Norest M."/>
            <person name="Lesage-Meessen L."/>
            <person name="Balint B."/>
            <person name="Merenyi Z."/>
            <person name="de Eugenio L."/>
            <person name="Morin E."/>
            <person name="Martinez A.T."/>
            <person name="Baldrian P."/>
            <person name="Stursova M."/>
            <person name="Martinez M.J."/>
            <person name="Novotny C."/>
            <person name="Magnuson J.K."/>
            <person name="Spatafora J.W."/>
            <person name="Maurice S."/>
            <person name="Pangilinan J."/>
            <person name="Andreopoulos W."/>
            <person name="LaButti K."/>
            <person name="Hundley H."/>
            <person name="Na H."/>
            <person name="Kuo A."/>
            <person name="Barry K."/>
            <person name="Lipzen A."/>
            <person name="Henrissat B."/>
            <person name="Riley R."/>
            <person name="Ahrendt S."/>
            <person name="Nagy L.G."/>
            <person name="Grigoriev I.V."/>
            <person name="Martin F."/>
            <person name="Rosso M.N."/>
        </authorList>
    </citation>
    <scope>NUCLEOTIDE SEQUENCE</scope>
    <source>
        <strain evidence="1">CBS 384.51</strain>
    </source>
</reference>
<sequence>MAHKHSVIENKTSPTLCFLTSPKYVELFSPITIAQKVYARILNGEEYVWRWWMAQRHYYVLAYGLLAPPFNVALYSAFAFATSATDLLDDVNDDEKTWKRPSSITCRSFDECEFANMPARGFDDGNKVKAVFSTEFDMSLSICSIEFRAGSKGWKEGKMWAARAGEKWDAALQTWCGEQTHIDPRDV</sequence>